<gene>
    <name evidence="1" type="ORF">PMAYCL1PPCAC_03327</name>
</gene>
<dbReference type="InterPro" id="IPR016135">
    <property type="entry name" value="UBQ-conjugating_enzyme/RWD"/>
</dbReference>
<reference evidence="2" key="1">
    <citation type="submission" date="2022-10" db="EMBL/GenBank/DDBJ databases">
        <title>Genome assembly of Pristionchus species.</title>
        <authorList>
            <person name="Yoshida K."/>
            <person name="Sommer R.J."/>
        </authorList>
    </citation>
    <scope>NUCLEOTIDE SEQUENCE [LARGE SCALE GENOMIC DNA]</scope>
    <source>
        <strain evidence="2">RS5460</strain>
    </source>
</reference>
<feature type="non-terminal residue" evidence="1">
    <location>
        <position position="1"/>
    </location>
</feature>
<organism evidence="1 2">
    <name type="scientific">Pristionchus mayeri</name>
    <dbReference type="NCBI Taxonomy" id="1317129"/>
    <lineage>
        <taxon>Eukaryota</taxon>
        <taxon>Metazoa</taxon>
        <taxon>Ecdysozoa</taxon>
        <taxon>Nematoda</taxon>
        <taxon>Chromadorea</taxon>
        <taxon>Rhabditida</taxon>
        <taxon>Rhabditina</taxon>
        <taxon>Diplogasteromorpha</taxon>
        <taxon>Diplogasteroidea</taxon>
        <taxon>Neodiplogasteridae</taxon>
        <taxon>Pristionchus</taxon>
    </lineage>
</organism>
<dbReference type="Gene3D" id="3.10.110.10">
    <property type="entry name" value="Ubiquitin Conjugating Enzyme"/>
    <property type="match status" value="1"/>
</dbReference>
<name>A0AAN4Z896_9BILA</name>
<protein>
    <submittedName>
        <fullName evidence="1">Uncharacterized protein</fullName>
    </submittedName>
</protein>
<dbReference type="EMBL" id="BTRK01000001">
    <property type="protein sequence ID" value="GMR33132.1"/>
    <property type="molecule type" value="Genomic_DNA"/>
</dbReference>
<sequence length="77" mass="8694">RFNVDVPPPTKYSVHLDISNITVLMSVNLPPLYPLSQYPDVSVAVDHRFNIDVLGLNEHISTFLRKAELGYPMISEV</sequence>
<feature type="non-terminal residue" evidence="1">
    <location>
        <position position="77"/>
    </location>
</feature>
<keyword evidence="2" id="KW-1185">Reference proteome</keyword>
<accession>A0AAN4Z896</accession>
<dbReference type="AlphaFoldDB" id="A0AAN4Z896"/>
<dbReference type="SUPFAM" id="SSF54495">
    <property type="entry name" value="UBC-like"/>
    <property type="match status" value="1"/>
</dbReference>
<evidence type="ECO:0000313" key="2">
    <source>
        <dbReference type="Proteomes" id="UP001328107"/>
    </source>
</evidence>
<evidence type="ECO:0000313" key="1">
    <source>
        <dbReference type="EMBL" id="GMR33132.1"/>
    </source>
</evidence>
<comment type="caution">
    <text evidence="1">The sequence shown here is derived from an EMBL/GenBank/DDBJ whole genome shotgun (WGS) entry which is preliminary data.</text>
</comment>
<dbReference type="Proteomes" id="UP001328107">
    <property type="component" value="Unassembled WGS sequence"/>
</dbReference>
<proteinExistence type="predicted"/>